<evidence type="ECO:0000256" key="2">
    <source>
        <dbReference type="ARBA" id="ARBA00022801"/>
    </source>
</evidence>
<evidence type="ECO:0000256" key="3">
    <source>
        <dbReference type="ARBA" id="ARBA00023027"/>
    </source>
</evidence>
<dbReference type="EC" id="3.2.2.6" evidence="1"/>
<dbReference type="EMBL" id="BT137927">
    <property type="protein sequence ID" value="AFK37722.1"/>
    <property type="molecule type" value="mRNA"/>
</dbReference>
<dbReference type="GO" id="GO:0061809">
    <property type="term" value="F:NAD+ nucleosidase activity, cyclic ADP-ribose generating"/>
    <property type="evidence" value="ECO:0007669"/>
    <property type="project" value="UniProtKB-EC"/>
</dbReference>
<dbReference type="PANTHER" id="PTHR32009">
    <property type="entry name" value="TMV RESISTANCE PROTEIN N-LIKE"/>
    <property type="match status" value="1"/>
</dbReference>
<keyword evidence="2" id="KW-0378">Hydrolase</keyword>
<keyword evidence="3" id="KW-0520">NAD</keyword>
<dbReference type="Pfam" id="PF01582">
    <property type="entry name" value="TIR"/>
    <property type="match status" value="1"/>
</dbReference>
<evidence type="ECO:0000259" key="5">
    <source>
        <dbReference type="SMART" id="SM00255"/>
    </source>
</evidence>
<protein>
    <recommendedName>
        <fullName evidence="1">ADP-ribosyl cyclase/cyclic ADP-ribose hydrolase</fullName>
        <ecNumber evidence="1">3.2.2.6</ecNumber>
    </recommendedName>
</protein>
<proteinExistence type="evidence at transcript level"/>
<name>I3SBT0_LOTJA</name>
<comment type="catalytic activity">
    <reaction evidence="4">
        <text>NAD(+) + H2O = ADP-D-ribose + nicotinamide + H(+)</text>
        <dbReference type="Rhea" id="RHEA:16301"/>
        <dbReference type="ChEBI" id="CHEBI:15377"/>
        <dbReference type="ChEBI" id="CHEBI:15378"/>
        <dbReference type="ChEBI" id="CHEBI:17154"/>
        <dbReference type="ChEBI" id="CHEBI:57540"/>
        <dbReference type="ChEBI" id="CHEBI:57967"/>
        <dbReference type="EC" id="3.2.2.6"/>
    </reaction>
    <physiologicalReaction direction="left-to-right" evidence="4">
        <dbReference type="Rhea" id="RHEA:16302"/>
    </physiologicalReaction>
</comment>
<dbReference type="Gene3D" id="3.40.50.10140">
    <property type="entry name" value="Toll/interleukin-1 receptor homology (TIR) domain"/>
    <property type="match status" value="1"/>
</dbReference>
<dbReference type="GO" id="GO:0007165">
    <property type="term" value="P:signal transduction"/>
    <property type="evidence" value="ECO:0007669"/>
    <property type="project" value="InterPro"/>
</dbReference>
<evidence type="ECO:0000313" key="6">
    <source>
        <dbReference type="EMBL" id="AFK37722.1"/>
    </source>
</evidence>
<accession>I3SBT0</accession>
<evidence type="ECO:0000256" key="1">
    <source>
        <dbReference type="ARBA" id="ARBA00011982"/>
    </source>
</evidence>
<dbReference type="AlphaFoldDB" id="I3SBT0"/>
<reference evidence="6" key="1">
    <citation type="submission" date="2012-05" db="EMBL/GenBank/DDBJ databases">
        <authorList>
            <person name="Krishnakumar V."/>
            <person name="Cheung F."/>
            <person name="Xiao Y."/>
            <person name="Chan A."/>
            <person name="Moskal W.A."/>
            <person name="Town C.D."/>
        </authorList>
    </citation>
    <scope>NUCLEOTIDE SEQUENCE</scope>
</reference>
<dbReference type="InterPro" id="IPR000157">
    <property type="entry name" value="TIR_dom"/>
</dbReference>
<feature type="domain" description="TIR" evidence="5">
    <location>
        <begin position="15"/>
        <end position="140"/>
    </location>
</feature>
<evidence type="ECO:0000256" key="4">
    <source>
        <dbReference type="ARBA" id="ARBA00047304"/>
    </source>
</evidence>
<dbReference type="InterPro" id="IPR035897">
    <property type="entry name" value="Toll_tir_struct_dom_sf"/>
</dbReference>
<organism evidence="6">
    <name type="scientific">Lotus japonicus</name>
    <name type="common">Lotus corniculatus var. japonicus</name>
    <dbReference type="NCBI Taxonomy" id="34305"/>
    <lineage>
        <taxon>Eukaryota</taxon>
        <taxon>Viridiplantae</taxon>
        <taxon>Streptophyta</taxon>
        <taxon>Embryophyta</taxon>
        <taxon>Tracheophyta</taxon>
        <taxon>Spermatophyta</taxon>
        <taxon>Magnoliopsida</taxon>
        <taxon>eudicotyledons</taxon>
        <taxon>Gunneridae</taxon>
        <taxon>Pentapetalae</taxon>
        <taxon>rosids</taxon>
        <taxon>fabids</taxon>
        <taxon>Fabales</taxon>
        <taxon>Fabaceae</taxon>
        <taxon>Papilionoideae</taxon>
        <taxon>50 kb inversion clade</taxon>
        <taxon>NPAAA clade</taxon>
        <taxon>Hologalegina</taxon>
        <taxon>robinioid clade</taxon>
        <taxon>Loteae</taxon>
        <taxon>Lotus</taxon>
    </lineage>
</organism>
<dbReference type="SMART" id="SM00255">
    <property type="entry name" value="TIR"/>
    <property type="match status" value="1"/>
</dbReference>
<dbReference type="PANTHER" id="PTHR32009:SF39">
    <property type="entry name" value="TIR DOMAIN-CONTAINING PROTEIN"/>
    <property type="match status" value="1"/>
</dbReference>
<sequence>MSSSSTNIANLESIIDRVFFSYTLADIEVEPFISLLHKKLSIPTCCFDNINKVKGNPPRREIKGSGVSVVVFSERYGGSSRCHRVQGQVVLPVFFGVDVCDVREQKGIFGQEFELMVKRRSVEEDTVLTWRKALSEIASFTGYSAPPDRFRYDPHLKYYIDSFDQLPIRLFSY</sequence>
<dbReference type="SUPFAM" id="SSF52200">
    <property type="entry name" value="Toll/Interleukin receptor TIR domain"/>
    <property type="match status" value="1"/>
</dbReference>